<comment type="cofactor">
    <cofactor evidence="2">
        <name>Ca(2+)</name>
        <dbReference type="ChEBI" id="CHEBI:29108"/>
    </cofactor>
</comment>
<dbReference type="PIRSF" id="PIRSF001024">
    <property type="entry name" value="Alph-amyl_fung"/>
    <property type="match status" value="1"/>
</dbReference>
<dbReference type="InterPro" id="IPR006047">
    <property type="entry name" value="GH13_cat_dom"/>
</dbReference>
<accession>A0A133YAQ7</accession>
<keyword evidence="14" id="KW-1185">Reference proteome</keyword>
<sequence length="553" mass="63189">MYFKYQRKLALLLCLTLSMLNLAACQKSGAKITNFTNERIYQIMTDRFYDGDATNNAKGEAFRYQEETADDFKYMHGGDWQGIIEKIPYIKGMGYTAIWISPIMDVQLWSPPDAKGQQYPTAYHAYHTYDPKRANRYFGAEDPEKSKAKLKELVTECHKQGLKVIFDIVPNHMGDYIKGVGKDAHYVKEQPNMKEGTQLQPVAPFNQVDWYHNLGPIDWSKERPHNESSNKMLESHDLWELDDLNYDKAEVKQAMFDAFKYWFDYTGADAARVDAVKCMRPSDLHDLEKYIAVPTFGENFDTSPKFIAEWIGDKGMTGMLDFPLFEAIVKCFAKGQHFSIIREVFDRDHNYGDNLLNMVTFIDNHDRNRFLTEAKGDKARLQAALTFIFAARGVPCVFQGTEQNRGNADNGLMNSGMPDVFNRWCMVTKDKAGKVLHDYFKTDTDTYKLIAKLNQLRTDLKALSAGKQVELLADTHTYALSRQTNEAKDEVLATFNNGEEAETIKLQLKDKSQLKAGQKLVNALDNSQTVTVDDNGELELELKAKSAQIWRLA</sequence>
<organism evidence="13 14">
    <name type="scientific">Amygdalobacter nucleatus</name>
    <dbReference type="NCBI Taxonomy" id="3029274"/>
    <lineage>
        <taxon>Bacteria</taxon>
        <taxon>Bacillati</taxon>
        <taxon>Bacillota</taxon>
        <taxon>Clostridia</taxon>
        <taxon>Eubacteriales</taxon>
        <taxon>Oscillospiraceae</taxon>
        <taxon>Amygdalobacter</taxon>
    </lineage>
</organism>
<evidence type="ECO:0000259" key="12">
    <source>
        <dbReference type="SMART" id="SM00642"/>
    </source>
</evidence>
<dbReference type="RefSeq" id="WP_066714451.1">
    <property type="nucleotide sequence ID" value="NZ_JARFNM010000001.1"/>
</dbReference>
<feature type="chain" id="PRO_5038923379" description="alpha-amylase" evidence="11">
    <location>
        <begin position="24"/>
        <end position="553"/>
    </location>
</feature>
<dbReference type="EMBL" id="LSCV01000031">
    <property type="protein sequence ID" value="KXB40217.1"/>
    <property type="molecule type" value="Genomic_DNA"/>
</dbReference>
<dbReference type="AlphaFoldDB" id="A0A133YAQ7"/>
<evidence type="ECO:0000256" key="8">
    <source>
        <dbReference type="ARBA" id="ARBA00022837"/>
    </source>
</evidence>
<dbReference type="InterPro" id="IPR017853">
    <property type="entry name" value="GH"/>
</dbReference>
<reference evidence="14" key="1">
    <citation type="submission" date="2016-01" db="EMBL/GenBank/DDBJ databases">
        <authorList>
            <person name="Mitreva M."/>
            <person name="Pepin K.H."/>
            <person name="Mihindukulasuriya K.A."/>
            <person name="Fulton R."/>
            <person name="Fronick C."/>
            <person name="O'Laughlin M."/>
            <person name="Miner T."/>
            <person name="Herter B."/>
            <person name="Rosa B.A."/>
            <person name="Cordes M."/>
            <person name="Tomlinson C."/>
            <person name="Wollam A."/>
            <person name="Palsikar V.B."/>
            <person name="Mardis E.R."/>
            <person name="Wilson R.K."/>
        </authorList>
    </citation>
    <scope>NUCLEOTIDE SEQUENCE [LARGE SCALE GENOMIC DNA]</scope>
    <source>
        <strain evidence="14">KA00274</strain>
    </source>
</reference>
<dbReference type="PANTHER" id="PTHR10357">
    <property type="entry name" value="ALPHA-AMYLASE FAMILY MEMBER"/>
    <property type="match status" value="1"/>
</dbReference>
<evidence type="ECO:0000256" key="7">
    <source>
        <dbReference type="ARBA" id="ARBA00022801"/>
    </source>
</evidence>
<dbReference type="STRING" id="1497955.HMPREF1872_01029"/>
<dbReference type="OrthoDB" id="9805159at2"/>
<dbReference type="GO" id="GO:0005509">
    <property type="term" value="F:calcium ion binding"/>
    <property type="evidence" value="ECO:0007669"/>
    <property type="project" value="InterPro"/>
</dbReference>
<dbReference type="InterPro" id="IPR013780">
    <property type="entry name" value="Glyco_hydro_b"/>
</dbReference>
<evidence type="ECO:0000313" key="14">
    <source>
        <dbReference type="Proteomes" id="UP000070080"/>
    </source>
</evidence>
<comment type="similarity">
    <text evidence="3">Belongs to the glycosyl hydrolase 13 family.</text>
</comment>
<dbReference type="Proteomes" id="UP000070080">
    <property type="component" value="Unassembled WGS sequence"/>
</dbReference>
<name>A0A133YAQ7_9FIRM</name>
<dbReference type="SMART" id="SM00642">
    <property type="entry name" value="Aamy"/>
    <property type="match status" value="1"/>
</dbReference>
<keyword evidence="5" id="KW-0479">Metal-binding</keyword>
<evidence type="ECO:0000256" key="4">
    <source>
        <dbReference type="ARBA" id="ARBA00012595"/>
    </source>
</evidence>
<gene>
    <name evidence="13" type="ORF">HMPREF1872_01029</name>
</gene>
<evidence type="ECO:0000256" key="1">
    <source>
        <dbReference type="ARBA" id="ARBA00000548"/>
    </source>
</evidence>
<feature type="signal peptide" evidence="11">
    <location>
        <begin position="1"/>
        <end position="23"/>
    </location>
</feature>
<dbReference type="SUPFAM" id="SSF51445">
    <property type="entry name" value="(Trans)glycosidases"/>
    <property type="match status" value="1"/>
</dbReference>
<keyword evidence="7" id="KW-0378">Hydrolase</keyword>
<protein>
    <recommendedName>
        <fullName evidence="4">alpha-amylase</fullName>
        <ecNumber evidence="4">3.2.1.1</ecNumber>
    </recommendedName>
</protein>
<dbReference type="InterPro" id="IPR013777">
    <property type="entry name" value="A-amylase-like"/>
</dbReference>
<evidence type="ECO:0000256" key="5">
    <source>
        <dbReference type="ARBA" id="ARBA00022723"/>
    </source>
</evidence>
<evidence type="ECO:0000256" key="6">
    <source>
        <dbReference type="ARBA" id="ARBA00022729"/>
    </source>
</evidence>
<dbReference type="PANTHER" id="PTHR10357:SF215">
    <property type="entry name" value="ALPHA-AMYLASE 1"/>
    <property type="match status" value="1"/>
</dbReference>
<keyword evidence="8" id="KW-0106">Calcium</keyword>
<evidence type="ECO:0000256" key="3">
    <source>
        <dbReference type="ARBA" id="ARBA00008061"/>
    </source>
</evidence>
<feature type="domain" description="Glycosyl hydrolase family 13 catalytic" evidence="12">
    <location>
        <begin position="42"/>
        <end position="457"/>
    </location>
</feature>
<evidence type="ECO:0000256" key="10">
    <source>
        <dbReference type="ARBA" id="ARBA00023295"/>
    </source>
</evidence>
<dbReference type="EC" id="3.2.1.1" evidence="4"/>
<evidence type="ECO:0000256" key="9">
    <source>
        <dbReference type="ARBA" id="ARBA00023277"/>
    </source>
</evidence>
<proteinExistence type="inferred from homology"/>
<evidence type="ECO:0000313" key="13">
    <source>
        <dbReference type="EMBL" id="KXB40217.1"/>
    </source>
</evidence>
<evidence type="ECO:0000256" key="2">
    <source>
        <dbReference type="ARBA" id="ARBA00001913"/>
    </source>
</evidence>
<dbReference type="Gene3D" id="3.20.20.80">
    <property type="entry name" value="Glycosidases"/>
    <property type="match status" value="1"/>
</dbReference>
<keyword evidence="6 11" id="KW-0732">Signal</keyword>
<dbReference type="Pfam" id="PF00128">
    <property type="entry name" value="Alpha-amylase"/>
    <property type="match status" value="1"/>
</dbReference>
<dbReference type="GO" id="GO:0005975">
    <property type="term" value="P:carbohydrate metabolic process"/>
    <property type="evidence" value="ECO:0007669"/>
    <property type="project" value="InterPro"/>
</dbReference>
<dbReference type="Gene3D" id="2.60.40.1180">
    <property type="entry name" value="Golgi alpha-mannosidase II"/>
    <property type="match status" value="1"/>
</dbReference>
<comment type="catalytic activity">
    <reaction evidence="1">
        <text>Endohydrolysis of (1-&gt;4)-alpha-D-glucosidic linkages in polysaccharides containing three or more (1-&gt;4)-alpha-linked D-glucose units.</text>
        <dbReference type="EC" id="3.2.1.1"/>
    </reaction>
</comment>
<dbReference type="PATRIC" id="fig|1497955.3.peg.999"/>
<dbReference type="GO" id="GO:0004556">
    <property type="term" value="F:alpha-amylase activity"/>
    <property type="evidence" value="ECO:0007669"/>
    <property type="project" value="UniProtKB-EC"/>
</dbReference>
<keyword evidence="9" id="KW-0119">Carbohydrate metabolism</keyword>
<comment type="caution">
    <text evidence="13">The sequence shown here is derived from an EMBL/GenBank/DDBJ whole genome shotgun (WGS) entry which is preliminary data.</text>
</comment>
<keyword evidence="10" id="KW-0326">Glycosidase</keyword>
<evidence type="ECO:0000256" key="11">
    <source>
        <dbReference type="SAM" id="SignalP"/>
    </source>
</evidence>